<gene>
    <name evidence="2" type="ORF">S01H4_36383</name>
</gene>
<reference evidence="2" key="1">
    <citation type="journal article" date="2014" name="Front. Microbiol.">
        <title>High frequency of phylogenetically diverse reductive dehalogenase-homologous genes in deep subseafloor sedimentary metagenomes.</title>
        <authorList>
            <person name="Kawai M."/>
            <person name="Futagami T."/>
            <person name="Toyoda A."/>
            <person name="Takaki Y."/>
            <person name="Nishi S."/>
            <person name="Hori S."/>
            <person name="Arai W."/>
            <person name="Tsubouchi T."/>
            <person name="Morono Y."/>
            <person name="Uchiyama I."/>
            <person name="Ito T."/>
            <person name="Fujiyama A."/>
            <person name="Inagaki F."/>
            <person name="Takami H."/>
        </authorList>
    </citation>
    <scope>NUCLEOTIDE SEQUENCE</scope>
    <source>
        <strain evidence="2">Expedition CK06-06</strain>
    </source>
</reference>
<organism evidence="2">
    <name type="scientific">marine sediment metagenome</name>
    <dbReference type="NCBI Taxonomy" id="412755"/>
    <lineage>
        <taxon>unclassified sequences</taxon>
        <taxon>metagenomes</taxon>
        <taxon>ecological metagenomes</taxon>
    </lineage>
</organism>
<feature type="compositionally biased region" description="Basic residues" evidence="1">
    <location>
        <begin position="30"/>
        <end position="42"/>
    </location>
</feature>
<proteinExistence type="predicted"/>
<feature type="region of interest" description="Disordered" evidence="1">
    <location>
        <begin position="19"/>
        <end position="81"/>
    </location>
</feature>
<evidence type="ECO:0000256" key="1">
    <source>
        <dbReference type="SAM" id="MobiDB-lite"/>
    </source>
</evidence>
<evidence type="ECO:0000313" key="2">
    <source>
        <dbReference type="EMBL" id="GAG86215.1"/>
    </source>
</evidence>
<protein>
    <submittedName>
        <fullName evidence="2">Uncharacterized protein</fullName>
    </submittedName>
</protein>
<dbReference type="EMBL" id="BART01019440">
    <property type="protein sequence ID" value="GAG86215.1"/>
    <property type="molecule type" value="Genomic_DNA"/>
</dbReference>
<accession>X1AU12</accession>
<comment type="caution">
    <text evidence="2">The sequence shown here is derived from an EMBL/GenBank/DDBJ whole genome shotgun (WGS) entry which is preliminary data.</text>
</comment>
<name>X1AU12_9ZZZZ</name>
<dbReference type="AlphaFoldDB" id="X1AU12"/>
<sequence length="81" mass="8937">MIKHTINLFRFCLKYEMGSKGGGGGDPVVRKKPVRVKYKKEKPRTDAKKGKKKRPLGAQFMQSRKPTGGSAGFGGQKEQLG</sequence>